<dbReference type="GO" id="GO:0000472">
    <property type="term" value="P:endonucleolytic cleavage to generate mature 5'-end of SSU-rRNA from (SSU-rRNA, 5.8S rRNA, LSU-rRNA)"/>
    <property type="evidence" value="ECO:0007669"/>
    <property type="project" value="TreeGrafter"/>
</dbReference>
<dbReference type="GO" id="GO:0030688">
    <property type="term" value="C:preribosome, small subunit precursor"/>
    <property type="evidence" value="ECO:0007669"/>
    <property type="project" value="TreeGrafter"/>
</dbReference>
<feature type="compositionally biased region" description="Basic and acidic residues" evidence="1">
    <location>
        <begin position="87"/>
        <end position="96"/>
    </location>
</feature>
<dbReference type="GO" id="GO:0000447">
    <property type="term" value="P:endonucleolytic cleavage in ITS1 to separate SSU-rRNA from 5.8S rRNA and LSU-rRNA from tricistronic rRNA transcript (SSU-rRNA, 5.8S rRNA, LSU-rRNA)"/>
    <property type="evidence" value="ECO:0007669"/>
    <property type="project" value="TreeGrafter"/>
</dbReference>
<protein>
    <submittedName>
        <fullName evidence="2">Pumilio 23</fullName>
    </submittedName>
</protein>
<dbReference type="PANTHER" id="PTHR13102">
    <property type="entry name" value="NUCLEOLAR PROTEIN 9"/>
    <property type="match status" value="1"/>
</dbReference>
<organism evidence="2 3">
    <name type="scientific">Striga asiatica</name>
    <name type="common">Asiatic witchweed</name>
    <name type="synonym">Buchnera asiatica</name>
    <dbReference type="NCBI Taxonomy" id="4170"/>
    <lineage>
        <taxon>Eukaryota</taxon>
        <taxon>Viridiplantae</taxon>
        <taxon>Streptophyta</taxon>
        <taxon>Embryophyta</taxon>
        <taxon>Tracheophyta</taxon>
        <taxon>Spermatophyta</taxon>
        <taxon>Magnoliopsida</taxon>
        <taxon>eudicotyledons</taxon>
        <taxon>Gunneridae</taxon>
        <taxon>Pentapetalae</taxon>
        <taxon>asterids</taxon>
        <taxon>lamiids</taxon>
        <taxon>Lamiales</taxon>
        <taxon>Orobanchaceae</taxon>
        <taxon>Buchnereae</taxon>
        <taxon>Striga</taxon>
    </lineage>
</organism>
<dbReference type="GO" id="GO:0000480">
    <property type="term" value="P:endonucleolytic cleavage in 5'-ETS of tricistronic rRNA transcript (SSU-rRNA, 5.8S rRNA, LSU-rRNA)"/>
    <property type="evidence" value="ECO:0007669"/>
    <property type="project" value="TreeGrafter"/>
</dbReference>
<accession>A0A5A7Q261</accession>
<feature type="non-terminal residue" evidence="2">
    <location>
        <position position="148"/>
    </location>
</feature>
<dbReference type="EMBL" id="BKCP01005550">
    <property type="protein sequence ID" value="GER38882.1"/>
    <property type="molecule type" value="Genomic_DNA"/>
</dbReference>
<feature type="compositionally biased region" description="Basic residues" evidence="1">
    <location>
        <begin position="138"/>
        <end position="148"/>
    </location>
</feature>
<sequence>MVSFNGLGLDKCFDTSNFSLRETIVSELVPFQAELFDERPEQWKVRQTSKQSAYKEFYDTFEPKDGNKSRGGTFLSDTLRQNSQSENMKDMRKEINARLSSGFSTNSGSSPFLAHHGSAKRKKSGNNKNGDNYDRNGSKKLKVAKAEK</sequence>
<dbReference type="AlphaFoldDB" id="A0A5A7Q261"/>
<dbReference type="Proteomes" id="UP000325081">
    <property type="component" value="Unassembled WGS sequence"/>
</dbReference>
<proteinExistence type="predicted"/>
<evidence type="ECO:0000313" key="3">
    <source>
        <dbReference type="Proteomes" id="UP000325081"/>
    </source>
</evidence>
<reference evidence="3" key="1">
    <citation type="journal article" date="2019" name="Curr. Biol.">
        <title>Genome Sequence of Striga asiatica Provides Insight into the Evolution of Plant Parasitism.</title>
        <authorList>
            <person name="Yoshida S."/>
            <person name="Kim S."/>
            <person name="Wafula E.K."/>
            <person name="Tanskanen J."/>
            <person name="Kim Y.M."/>
            <person name="Honaas L."/>
            <person name="Yang Z."/>
            <person name="Spallek T."/>
            <person name="Conn C.E."/>
            <person name="Ichihashi Y."/>
            <person name="Cheong K."/>
            <person name="Cui S."/>
            <person name="Der J.P."/>
            <person name="Gundlach H."/>
            <person name="Jiao Y."/>
            <person name="Hori C."/>
            <person name="Ishida J.K."/>
            <person name="Kasahara H."/>
            <person name="Kiba T."/>
            <person name="Kim M.S."/>
            <person name="Koo N."/>
            <person name="Laohavisit A."/>
            <person name="Lee Y.H."/>
            <person name="Lumba S."/>
            <person name="McCourt P."/>
            <person name="Mortimer J.C."/>
            <person name="Mutuku J.M."/>
            <person name="Nomura T."/>
            <person name="Sasaki-Sekimoto Y."/>
            <person name="Seto Y."/>
            <person name="Wang Y."/>
            <person name="Wakatake T."/>
            <person name="Sakakibara H."/>
            <person name="Demura T."/>
            <person name="Yamaguchi S."/>
            <person name="Yoneyama K."/>
            <person name="Manabe R.I."/>
            <person name="Nelson D.C."/>
            <person name="Schulman A.H."/>
            <person name="Timko M.P."/>
            <person name="dePamphilis C.W."/>
            <person name="Choi D."/>
            <person name="Shirasu K."/>
        </authorList>
    </citation>
    <scope>NUCLEOTIDE SEQUENCE [LARGE SCALE GENOMIC DNA]</scope>
    <source>
        <strain evidence="3">cv. UVA1</strain>
    </source>
</reference>
<dbReference type="GO" id="GO:0030686">
    <property type="term" value="C:90S preribosome"/>
    <property type="evidence" value="ECO:0007669"/>
    <property type="project" value="TreeGrafter"/>
</dbReference>
<dbReference type="PANTHER" id="PTHR13102:SF0">
    <property type="entry name" value="NUCLEOLAR PROTEIN 9"/>
    <property type="match status" value="1"/>
</dbReference>
<dbReference type="InterPro" id="IPR040000">
    <property type="entry name" value="NOP9"/>
</dbReference>
<keyword evidence="3" id="KW-1185">Reference proteome</keyword>
<feature type="compositionally biased region" description="Low complexity" evidence="1">
    <location>
        <begin position="100"/>
        <end position="110"/>
    </location>
</feature>
<comment type="caution">
    <text evidence="2">The sequence shown here is derived from an EMBL/GenBank/DDBJ whole genome shotgun (WGS) entry which is preliminary data.</text>
</comment>
<evidence type="ECO:0000256" key="1">
    <source>
        <dbReference type="SAM" id="MobiDB-lite"/>
    </source>
</evidence>
<dbReference type="GO" id="GO:0000056">
    <property type="term" value="P:ribosomal small subunit export from nucleus"/>
    <property type="evidence" value="ECO:0007669"/>
    <property type="project" value="TreeGrafter"/>
</dbReference>
<name>A0A5A7Q261_STRAF</name>
<gene>
    <name evidence="2" type="ORF">STAS_15435</name>
</gene>
<dbReference type="OrthoDB" id="1745555at2759"/>
<feature type="compositionally biased region" description="Polar residues" evidence="1">
    <location>
        <begin position="75"/>
        <end position="86"/>
    </location>
</feature>
<dbReference type="GO" id="GO:0005730">
    <property type="term" value="C:nucleolus"/>
    <property type="evidence" value="ECO:0007669"/>
    <property type="project" value="TreeGrafter"/>
</dbReference>
<evidence type="ECO:0000313" key="2">
    <source>
        <dbReference type="EMBL" id="GER38882.1"/>
    </source>
</evidence>
<dbReference type="GO" id="GO:0003723">
    <property type="term" value="F:RNA binding"/>
    <property type="evidence" value="ECO:0007669"/>
    <property type="project" value="InterPro"/>
</dbReference>
<feature type="region of interest" description="Disordered" evidence="1">
    <location>
        <begin position="61"/>
        <end position="148"/>
    </location>
</feature>